<accession>A0A820VEG9</accession>
<feature type="domain" description="EF-hand" evidence="2">
    <location>
        <begin position="80"/>
        <end position="115"/>
    </location>
</feature>
<evidence type="ECO:0000313" key="4">
    <source>
        <dbReference type="Proteomes" id="UP000663866"/>
    </source>
</evidence>
<dbReference type="PROSITE" id="PS00018">
    <property type="entry name" value="EF_HAND_1"/>
    <property type="match status" value="3"/>
</dbReference>
<organism evidence="3 4">
    <name type="scientific">Rotaria magnacalcarata</name>
    <dbReference type="NCBI Taxonomy" id="392030"/>
    <lineage>
        <taxon>Eukaryota</taxon>
        <taxon>Metazoa</taxon>
        <taxon>Spiralia</taxon>
        <taxon>Gnathifera</taxon>
        <taxon>Rotifera</taxon>
        <taxon>Eurotatoria</taxon>
        <taxon>Bdelloidea</taxon>
        <taxon>Philodinida</taxon>
        <taxon>Philodinidae</taxon>
        <taxon>Rotaria</taxon>
    </lineage>
</organism>
<dbReference type="PANTHER" id="PTHR10827:SF52">
    <property type="entry name" value="IP16409P"/>
    <property type="match status" value="1"/>
</dbReference>
<evidence type="ECO:0000259" key="2">
    <source>
        <dbReference type="PROSITE" id="PS50222"/>
    </source>
</evidence>
<dbReference type="InterPro" id="IPR018247">
    <property type="entry name" value="EF_Hand_1_Ca_BS"/>
</dbReference>
<keyword evidence="4" id="KW-1185">Reference proteome</keyword>
<dbReference type="PANTHER" id="PTHR10827">
    <property type="entry name" value="RETICULOCALBIN"/>
    <property type="match status" value="1"/>
</dbReference>
<dbReference type="Pfam" id="PF13202">
    <property type="entry name" value="EF-hand_5"/>
    <property type="match status" value="2"/>
</dbReference>
<protein>
    <recommendedName>
        <fullName evidence="2">EF-hand domain-containing protein</fullName>
    </recommendedName>
</protein>
<evidence type="ECO:0000313" key="3">
    <source>
        <dbReference type="EMBL" id="CAF4498690.1"/>
    </source>
</evidence>
<reference evidence="3" key="1">
    <citation type="submission" date="2021-02" db="EMBL/GenBank/DDBJ databases">
        <authorList>
            <person name="Nowell W R."/>
        </authorList>
    </citation>
    <scope>NUCLEOTIDE SEQUENCE</scope>
</reference>
<dbReference type="SUPFAM" id="SSF47473">
    <property type="entry name" value="EF-hand"/>
    <property type="match status" value="1"/>
</dbReference>
<dbReference type="InterPro" id="IPR011992">
    <property type="entry name" value="EF-hand-dom_pair"/>
</dbReference>
<feature type="domain" description="EF-hand" evidence="2">
    <location>
        <begin position="1"/>
        <end position="36"/>
    </location>
</feature>
<keyword evidence="1" id="KW-0106">Calcium</keyword>
<dbReference type="EMBL" id="CAJOBG010052987">
    <property type="protein sequence ID" value="CAF4498690.1"/>
    <property type="molecule type" value="Genomic_DNA"/>
</dbReference>
<name>A0A820VEG9_9BILA</name>
<dbReference type="Gene3D" id="1.10.238.10">
    <property type="entry name" value="EF-hand"/>
    <property type="match status" value="2"/>
</dbReference>
<dbReference type="GO" id="GO:0005509">
    <property type="term" value="F:calcium ion binding"/>
    <property type="evidence" value="ECO:0007669"/>
    <property type="project" value="InterPro"/>
</dbReference>
<sequence length="130" mass="15439">MKDLVITETIEDMDANKDGFISLEEFLHDIWDSTENNNTIEPEWVQTERENFLTYRDLDHDKKLNRKEVELWLMPVDYDNIEAETSHLFREADKDQDNQLTKEEILDKHDVFVGSQATDWGAELKVHQDL</sequence>
<dbReference type="Proteomes" id="UP000663866">
    <property type="component" value="Unassembled WGS sequence"/>
</dbReference>
<dbReference type="PROSITE" id="PS50222">
    <property type="entry name" value="EF_HAND_2"/>
    <property type="match status" value="2"/>
</dbReference>
<gene>
    <name evidence="3" type="ORF">OVN521_LOCUS40618</name>
</gene>
<dbReference type="GO" id="GO:0005783">
    <property type="term" value="C:endoplasmic reticulum"/>
    <property type="evidence" value="ECO:0007669"/>
    <property type="project" value="TreeGrafter"/>
</dbReference>
<evidence type="ECO:0000256" key="1">
    <source>
        <dbReference type="ARBA" id="ARBA00022837"/>
    </source>
</evidence>
<comment type="caution">
    <text evidence="3">The sequence shown here is derived from an EMBL/GenBank/DDBJ whole genome shotgun (WGS) entry which is preliminary data.</text>
</comment>
<dbReference type="SMART" id="SM00054">
    <property type="entry name" value="EFh"/>
    <property type="match status" value="2"/>
</dbReference>
<proteinExistence type="predicted"/>
<dbReference type="AlphaFoldDB" id="A0A820VEG9"/>
<dbReference type="InterPro" id="IPR002048">
    <property type="entry name" value="EF_hand_dom"/>
</dbReference>